<dbReference type="SUPFAM" id="SSF52172">
    <property type="entry name" value="CheY-like"/>
    <property type="match status" value="1"/>
</dbReference>
<dbReference type="CDD" id="cd17546">
    <property type="entry name" value="REC_hyHK_CKI1_RcsC-like"/>
    <property type="match status" value="1"/>
</dbReference>
<keyword evidence="1 4" id="KW-0597">Phosphoprotein</keyword>
<reference evidence="6 7" key="1">
    <citation type="submission" date="2020-08" db="EMBL/GenBank/DDBJ databases">
        <title>Genomic Encyclopedia of Type Strains, Phase III (KMG-III): the genomes of soil and plant-associated and newly described type strains.</title>
        <authorList>
            <person name="Whitman W."/>
        </authorList>
    </citation>
    <scope>NUCLEOTIDE SEQUENCE [LARGE SCALE GENOMIC DNA]</scope>
    <source>
        <strain evidence="6 7">CECT 8075</strain>
    </source>
</reference>
<evidence type="ECO:0000313" key="7">
    <source>
        <dbReference type="Proteomes" id="UP000536179"/>
    </source>
</evidence>
<evidence type="ECO:0000256" key="4">
    <source>
        <dbReference type="PROSITE-ProRule" id="PRU00169"/>
    </source>
</evidence>
<dbReference type="EMBL" id="JACHXU010000013">
    <property type="protein sequence ID" value="MBB3207935.1"/>
    <property type="molecule type" value="Genomic_DNA"/>
</dbReference>
<dbReference type="Gene3D" id="3.40.50.2300">
    <property type="match status" value="1"/>
</dbReference>
<dbReference type="PANTHER" id="PTHR44591">
    <property type="entry name" value="STRESS RESPONSE REGULATOR PROTEIN 1"/>
    <property type="match status" value="1"/>
</dbReference>
<feature type="modified residue" description="4-aspartylphosphate" evidence="4">
    <location>
        <position position="193"/>
    </location>
</feature>
<protein>
    <recommendedName>
        <fullName evidence="3">Translational regulator CsrA</fullName>
    </recommendedName>
</protein>
<keyword evidence="3" id="KW-0678">Repressor</keyword>
<dbReference type="Pfam" id="PF02599">
    <property type="entry name" value="CsrA"/>
    <property type="match status" value="1"/>
</dbReference>
<name>A0A7W5E0K4_9BACT</name>
<comment type="caution">
    <text evidence="6">The sequence shown here is derived from an EMBL/GenBank/DDBJ whole genome shotgun (WGS) entry which is preliminary data.</text>
</comment>
<dbReference type="RefSeq" id="WP_184306201.1">
    <property type="nucleotide sequence ID" value="NZ_JACHXU010000013.1"/>
</dbReference>
<comment type="subcellular location">
    <subcellularLocation>
        <location evidence="3">Cytoplasm</location>
    </subcellularLocation>
</comment>
<dbReference type="GO" id="GO:0044781">
    <property type="term" value="P:bacterial-type flagellum organization"/>
    <property type="evidence" value="ECO:0007669"/>
    <property type="project" value="UniProtKB-KW"/>
</dbReference>
<dbReference type="InterPro" id="IPR001789">
    <property type="entry name" value="Sig_transdc_resp-reg_receiver"/>
</dbReference>
<dbReference type="GO" id="GO:0006109">
    <property type="term" value="P:regulation of carbohydrate metabolic process"/>
    <property type="evidence" value="ECO:0007669"/>
    <property type="project" value="InterPro"/>
</dbReference>
<comment type="function">
    <text evidence="3">A translational regulator that binds mRNA to regulate translation initiation and/or mRNA stability. Usually binds in the 5'-UTR at or near the Shine-Dalgarno sequence preventing ribosome-binding, thus repressing translation. Its main target seems to be the major flagellin gene, while its function is anatagonized by FliW.</text>
</comment>
<keyword evidence="3" id="KW-0810">Translation regulation</keyword>
<accession>A0A7W5E0K4</accession>
<dbReference type="InterPro" id="IPR050595">
    <property type="entry name" value="Bact_response_regulator"/>
</dbReference>
<dbReference type="PROSITE" id="PS50110">
    <property type="entry name" value="RESPONSE_REGULATORY"/>
    <property type="match status" value="1"/>
</dbReference>
<gene>
    <name evidence="3" type="primary">csrA</name>
    <name evidence="6" type="ORF">FHS27_003762</name>
</gene>
<dbReference type="Gene3D" id="2.60.40.4380">
    <property type="entry name" value="Translational regulator CsrA"/>
    <property type="match status" value="1"/>
</dbReference>
<dbReference type="GO" id="GO:0000160">
    <property type="term" value="P:phosphorelay signal transduction system"/>
    <property type="evidence" value="ECO:0007669"/>
    <property type="project" value="UniProtKB-KW"/>
</dbReference>
<evidence type="ECO:0000256" key="1">
    <source>
        <dbReference type="ARBA" id="ARBA00022553"/>
    </source>
</evidence>
<dbReference type="GO" id="GO:0006402">
    <property type="term" value="P:mRNA catabolic process"/>
    <property type="evidence" value="ECO:0007669"/>
    <property type="project" value="InterPro"/>
</dbReference>
<dbReference type="InterPro" id="IPR011006">
    <property type="entry name" value="CheY-like_superfamily"/>
</dbReference>
<evidence type="ECO:0000256" key="3">
    <source>
        <dbReference type="HAMAP-Rule" id="MF_00167"/>
    </source>
</evidence>
<keyword evidence="7" id="KW-1185">Reference proteome</keyword>
<dbReference type="AlphaFoldDB" id="A0A7W5E0K4"/>
<keyword evidence="3" id="KW-0963">Cytoplasm</keyword>
<keyword evidence="2" id="KW-0902">Two-component regulatory system</keyword>
<dbReference type="Pfam" id="PF00072">
    <property type="entry name" value="Response_reg"/>
    <property type="match status" value="1"/>
</dbReference>
<keyword evidence="3" id="KW-0694">RNA-binding</keyword>
<dbReference type="InterPro" id="IPR036107">
    <property type="entry name" value="CsrA_sf"/>
</dbReference>
<comment type="subunit">
    <text evidence="3">Homodimer; the beta-strands of each monomer intercalate to form a hydrophobic core, while the alpha-helices form wings that extend away from the core.</text>
</comment>
<dbReference type="GO" id="GO:0045947">
    <property type="term" value="P:negative regulation of translational initiation"/>
    <property type="evidence" value="ECO:0007669"/>
    <property type="project" value="UniProtKB-UniRule"/>
</dbReference>
<evidence type="ECO:0000313" key="6">
    <source>
        <dbReference type="EMBL" id="MBB3207935.1"/>
    </source>
</evidence>
<dbReference type="GO" id="GO:1902208">
    <property type="term" value="P:regulation of bacterial-type flagellum assembly"/>
    <property type="evidence" value="ECO:0007669"/>
    <property type="project" value="UniProtKB-UniRule"/>
</dbReference>
<keyword evidence="3" id="KW-1005">Bacterial flagellum biogenesis</keyword>
<evidence type="ECO:0000256" key="2">
    <source>
        <dbReference type="ARBA" id="ARBA00023012"/>
    </source>
</evidence>
<sequence length="266" mass="29532">MLVLSRKSDESIFFPGLGVTISILRTDRHTARVGIDAPPQIRIVRKELVDGTEEETFDVASFEKTWGSACDNLHELRNQLNTLNLGLKFYRQQMDAGMTDEANVTFLQVLKQLDKIERDVSKQAEAKAIEEALATTQPKRNVQVLLVEDDADQRELLAGVLEMRGCEVATACDGTDALNYLASNPWPDFVLIDMRMPNGDGASTVRALRRINASPHLRIVATSGTSPRELGISHGSDGVDRWFPKPLNTDGLIRYMQQPAEATLAR</sequence>
<proteinExistence type="inferred from homology"/>
<feature type="domain" description="Response regulatory" evidence="5">
    <location>
        <begin position="143"/>
        <end position="260"/>
    </location>
</feature>
<dbReference type="InterPro" id="IPR003751">
    <property type="entry name" value="CsrA"/>
</dbReference>
<evidence type="ECO:0000259" key="5">
    <source>
        <dbReference type="PROSITE" id="PS50110"/>
    </source>
</evidence>
<dbReference type="Proteomes" id="UP000536179">
    <property type="component" value="Unassembled WGS sequence"/>
</dbReference>
<organism evidence="6 7">
    <name type="scientific">Aporhodopirellula rubra</name>
    <dbReference type="NCBI Taxonomy" id="980271"/>
    <lineage>
        <taxon>Bacteria</taxon>
        <taxon>Pseudomonadati</taxon>
        <taxon>Planctomycetota</taxon>
        <taxon>Planctomycetia</taxon>
        <taxon>Pirellulales</taxon>
        <taxon>Pirellulaceae</taxon>
        <taxon>Aporhodopirellula</taxon>
    </lineage>
</organism>
<dbReference type="GO" id="GO:0005737">
    <property type="term" value="C:cytoplasm"/>
    <property type="evidence" value="ECO:0007669"/>
    <property type="project" value="UniProtKB-SubCell"/>
</dbReference>
<dbReference type="HAMAP" id="MF_00167">
    <property type="entry name" value="CsrA"/>
    <property type="match status" value="1"/>
</dbReference>
<dbReference type="PANTHER" id="PTHR44591:SF14">
    <property type="entry name" value="PROTEIN PILG"/>
    <property type="match status" value="1"/>
</dbReference>
<dbReference type="SUPFAM" id="SSF117130">
    <property type="entry name" value="CsrA-like"/>
    <property type="match status" value="1"/>
</dbReference>
<comment type="similarity">
    <text evidence="3">Belongs to the CsrA/RsmA family.</text>
</comment>
<dbReference type="GO" id="GO:0048027">
    <property type="term" value="F:mRNA 5'-UTR binding"/>
    <property type="evidence" value="ECO:0007669"/>
    <property type="project" value="UniProtKB-UniRule"/>
</dbReference>
<dbReference type="SMART" id="SM00448">
    <property type="entry name" value="REC"/>
    <property type="match status" value="1"/>
</dbReference>